<accession>A0ABT3VCE4</accession>
<organism evidence="2 3">
    <name type="scientific">Streptomyces ortus</name>
    <dbReference type="NCBI Taxonomy" id="2867268"/>
    <lineage>
        <taxon>Bacteria</taxon>
        <taxon>Bacillati</taxon>
        <taxon>Actinomycetota</taxon>
        <taxon>Actinomycetes</taxon>
        <taxon>Kitasatosporales</taxon>
        <taxon>Streptomycetaceae</taxon>
        <taxon>Streptomyces</taxon>
    </lineage>
</organism>
<keyword evidence="3" id="KW-1185">Reference proteome</keyword>
<dbReference type="EMBL" id="JAIFZO010000002">
    <property type="protein sequence ID" value="MCX4237612.1"/>
    <property type="molecule type" value="Genomic_DNA"/>
</dbReference>
<evidence type="ECO:0000313" key="3">
    <source>
        <dbReference type="Proteomes" id="UP001165590"/>
    </source>
</evidence>
<feature type="region of interest" description="Disordered" evidence="1">
    <location>
        <begin position="1"/>
        <end position="28"/>
    </location>
</feature>
<dbReference type="Proteomes" id="UP001165590">
    <property type="component" value="Unassembled WGS sequence"/>
</dbReference>
<protein>
    <submittedName>
        <fullName evidence="2">Uncharacterized protein</fullName>
    </submittedName>
</protein>
<dbReference type="RefSeq" id="WP_267029999.1">
    <property type="nucleotide sequence ID" value="NZ_JAIFZO010000002.1"/>
</dbReference>
<feature type="compositionally biased region" description="Low complexity" evidence="1">
    <location>
        <begin position="11"/>
        <end position="28"/>
    </location>
</feature>
<reference evidence="2" key="1">
    <citation type="journal article" date="2022" name="bioRxiv">
        <title>Discovery and biosynthetic assessment of Streptomyces ortus sp nov. isolated from a deep-sea sponge.</title>
        <authorList>
            <person name="Williams S.E."/>
        </authorList>
    </citation>
    <scope>NUCLEOTIDE SEQUENCE</scope>
    <source>
        <strain evidence="2">A15ISP2-DRY2</strain>
    </source>
</reference>
<evidence type="ECO:0000313" key="2">
    <source>
        <dbReference type="EMBL" id="MCX4237612.1"/>
    </source>
</evidence>
<sequence length="43" mass="4612">MFQSAREVGPRGRPARSARAAGPKAELPPELAEFAEAWGYPAD</sequence>
<evidence type="ECO:0000256" key="1">
    <source>
        <dbReference type="SAM" id="MobiDB-lite"/>
    </source>
</evidence>
<comment type="caution">
    <text evidence="2">The sequence shown here is derived from an EMBL/GenBank/DDBJ whole genome shotgun (WGS) entry which is preliminary data.</text>
</comment>
<gene>
    <name evidence="2" type="ORF">K3769_33555</name>
</gene>
<name>A0ABT3VCE4_9ACTN</name>
<proteinExistence type="predicted"/>